<dbReference type="OrthoDB" id="2115692at2759"/>
<accession>M2NIR9</accession>
<feature type="non-terminal residue" evidence="2">
    <location>
        <position position="1"/>
    </location>
</feature>
<gene>
    <name evidence="2" type="ORF">BAUCODRAFT_52791</name>
</gene>
<dbReference type="SUPFAM" id="SSF55729">
    <property type="entry name" value="Acyl-CoA N-acyltransferases (Nat)"/>
    <property type="match status" value="1"/>
</dbReference>
<proteinExistence type="predicted"/>
<sequence>PEDVTSLSTLVARSFHPVNPYIRKCFPDTPAMRRWWRGNFNEQIARPTCHVLIAKDRMSGESLGVLCLRLMNPFDPEPGIFTVDNLTPDHDVEAYRPMIESMSHYNKRLMHGKVHFMVELFGVDYAYKGRHIGTRLFQQACAISDAAGYETFVQANANARSFYLKQGFEVKDMTVMPGKDEYEEYFLVR</sequence>
<reference evidence="2 3" key="1">
    <citation type="journal article" date="2012" name="PLoS Pathog.">
        <title>Diverse lifestyles and strategies of plant pathogenesis encoded in the genomes of eighteen Dothideomycetes fungi.</title>
        <authorList>
            <person name="Ohm R.A."/>
            <person name="Feau N."/>
            <person name="Henrissat B."/>
            <person name="Schoch C.L."/>
            <person name="Horwitz B.A."/>
            <person name="Barry K.W."/>
            <person name="Condon B.J."/>
            <person name="Copeland A.C."/>
            <person name="Dhillon B."/>
            <person name="Glaser F."/>
            <person name="Hesse C.N."/>
            <person name="Kosti I."/>
            <person name="LaButti K."/>
            <person name="Lindquist E.A."/>
            <person name="Lucas S."/>
            <person name="Salamov A.A."/>
            <person name="Bradshaw R.E."/>
            <person name="Ciuffetti L."/>
            <person name="Hamelin R.C."/>
            <person name="Kema G.H.J."/>
            <person name="Lawrence C."/>
            <person name="Scott J.A."/>
            <person name="Spatafora J.W."/>
            <person name="Turgeon B.G."/>
            <person name="de Wit P.J.G.M."/>
            <person name="Zhong S."/>
            <person name="Goodwin S.B."/>
            <person name="Grigoriev I.V."/>
        </authorList>
    </citation>
    <scope>NUCLEOTIDE SEQUENCE [LARGE SCALE GENOMIC DNA]</scope>
    <source>
        <strain evidence="2 3">UAMH 10762</strain>
    </source>
</reference>
<evidence type="ECO:0000313" key="3">
    <source>
        <dbReference type="Proteomes" id="UP000011761"/>
    </source>
</evidence>
<dbReference type="CDD" id="cd04301">
    <property type="entry name" value="NAT_SF"/>
    <property type="match status" value="1"/>
</dbReference>
<dbReference type="InterPro" id="IPR000182">
    <property type="entry name" value="GNAT_dom"/>
</dbReference>
<dbReference type="PANTHER" id="PTHR42791">
    <property type="entry name" value="GNAT FAMILY ACETYLTRANSFERASE"/>
    <property type="match status" value="1"/>
</dbReference>
<protein>
    <recommendedName>
        <fullName evidence="1">N-acetyltransferase domain-containing protein</fullName>
    </recommendedName>
</protein>
<organism evidence="2 3">
    <name type="scientific">Baudoinia panamericana (strain UAMH 10762)</name>
    <name type="common">Angels' share fungus</name>
    <name type="synonym">Baudoinia compniacensis (strain UAMH 10762)</name>
    <dbReference type="NCBI Taxonomy" id="717646"/>
    <lineage>
        <taxon>Eukaryota</taxon>
        <taxon>Fungi</taxon>
        <taxon>Dikarya</taxon>
        <taxon>Ascomycota</taxon>
        <taxon>Pezizomycotina</taxon>
        <taxon>Dothideomycetes</taxon>
        <taxon>Dothideomycetidae</taxon>
        <taxon>Mycosphaerellales</taxon>
        <taxon>Teratosphaeriaceae</taxon>
        <taxon>Baudoinia</taxon>
    </lineage>
</organism>
<feature type="domain" description="N-acetyltransferase" evidence="1">
    <location>
        <begin position="5"/>
        <end position="189"/>
    </location>
</feature>
<dbReference type="PROSITE" id="PS51186">
    <property type="entry name" value="GNAT"/>
    <property type="match status" value="1"/>
</dbReference>
<dbReference type="InterPro" id="IPR052523">
    <property type="entry name" value="Trichothecene_AcTrans"/>
</dbReference>
<dbReference type="GO" id="GO:0016747">
    <property type="term" value="F:acyltransferase activity, transferring groups other than amino-acyl groups"/>
    <property type="evidence" value="ECO:0007669"/>
    <property type="project" value="InterPro"/>
</dbReference>
<dbReference type="InterPro" id="IPR016181">
    <property type="entry name" value="Acyl_CoA_acyltransferase"/>
</dbReference>
<dbReference type="HOGENOM" id="CLU_060131_6_4_1"/>
<dbReference type="eggNOG" id="ENOG502SXX0">
    <property type="taxonomic scope" value="Eukaryota"/>
</dbReference>
<dbReference type="AlphaFoldDB" id="M2NIR9"/>
<name>M2NIR9_BAUPA</name>
<evidence type="ECO:0000313" key="2">
    <source>
        <dbReference type="EMBL" id="EMC99289.1"/>
    </source>
</evidence>
<dbReference type="KEGG" id="bcom:BAUCODRAFT_52791"/>
<dbReference type="Pfam" id="PF13508">
    <property type="entry name" value="Acetyltransf_7"/>
    <property type="match status" value="1"/>
</dbReference>
<dbReference type="RefSeq" id="XP_007673667.1">
    <property type="nucleotide sequence ID" value="XM_007675477.1"/>
</dbReference>
<evidence type="ECO:0000259" key="1">
    <source>
        <dbReference type="PROSITE" id="PS51186"/>
    </source>
</evidence>
<dbReference type="EMBL" id="KB445552">
    <property type="protein sequence ID" value="EMC99289.1"/>
    <property type="molecule type" value="Genomic_DNA"/>
</dbReference>
<feature type="non-terminal residue" evidence="2">
    <location>
        <position position="189"/>
    </location>
</feature>
<dbReference type="Gene3D" id="3.40.630.30">
    <property type="match status" value="1"/>
</dbReference>
<dbReference type="Proteomes" id="UP000011761">
    <property type="component" value="Unassembled WGS sequence"/>
</dbReference>
<dbReference type="GeneID" id="19115195"/>
<keyword evidence="3" id="KW-1185">Reference proteome</keyword>
<dbReference type="PANTHER" id="PTHR42791:SF2">
    <property type="entry name" value="N-ACETYLTRANSFERASE DOMAIN-CONTAINING PROTEIN"/>
    <property type="match status" value="1"/>
</dbReference>